<comment type="caution">
    <text evidence="1">The sequence shown here is derived from an EMBL/GenBank/DDBJ whole genome shotgun (WGS) entry which is preliminary data.</text>
</comment>
<name>A0ACC0A6H0_CATRO</name>
<evidence type="ECO:0000313" key="1">
    <source>
        <dbReference type="EMBL" id="KAI5656209.1"/>
    </source>
</evidence>
<protein>
    <submittedName>
        <fullName evidence="1">Uncharacterized protein</fullName>
    </submittedName>
</protein>
<organism evidence="1 2">
    <name type="scientific">Catharanthus roseus</name>
    <name type="common">Madagascar periwinkle</name>
    <name type="synonym">Vinca rosea</name>
    <dbReference type="NCBI Taxonomy" id="4058"/>
    <lineage>
        <taxon>Eukaryota</taxon>
        <taxon>Viridiplantae</taxon>
        <taxon>Streptophyta</taxon>
        <taxon>Embryophyta</taxon>
        <taxon>Tracheophyta</taxon>
        <taxon>Spermatophyta</taxon>
        <taxon>Magnoliopsida</taxon>
        <taxon>eudicotyledons</taxon>
        <taxon>Gunneridae</taxon>
        <taxon>Pentapetalae</taxon>
        <taxon>asterids</taxon>
        <taxon>lamiids</taxon>
        <taxon>Gentianales</taxon>
        <taxon>Apocynaceae</taxon>
        <taxon>Rauvolfioideae</taxon>
        <taxon>Vinceae</taxon>
        <taxon>Catharanthinae</taxon>
        <taxon>Catharanthus</taxon>
    </lineage>
</organism>
<gene>
    <name evidence="1" type="ORF">M9H77_25002</name>
</gene>
<reference evidence="2" key="1">
    <citation type="journal article" date="2023" name="Nat. Plants">
        <title>Single-cell RNA sequencing provides a high-resolution roadmap for understanding the multicellular compartmentation of specialized metabolism.</title>
        <authorList>
            <person name="Sun S."/>
            <person name="Shen X."/>
            <person name="Li Y."/>
            <person name="Li Y."/>
            <person name="Wang S."/>
            <person name="Li R."/>
            <person name="Zhang H."/>
            <person name="Shen G."/>
            <person name="Guo B."/>
            <person name="Wei J."/>
            <person name="Xu J."/>
            <person name="St-Pierre B."/>
            <person name="Chen S."/>
            <person name="Sun C."/>
        </authorList>
    </citation>
    <scope>NUCLEOTIDE SEQUENCE [LARGE SCALE GENOMIC DNA]</scope>
</reference>
<keyword evidence="2" id="KW-1185">Reference proteome</keyword>
<dbReference type="EMBL" id="CM044706">
    <property type="protein sequence ID" value="KAI5656209.1"/>
    <property type="molecule type" value="Genomic_DNA"/>
</dbReference>
<accession>A0ACC0A6H0</accession>
<dbReference type="Proteomes" id="UP001060085">
    <property type="component" value="Linkage Group LG06"/>
</dbReference>
<evidence type="ECO:0000313" key="2">
    <source>
        <dbReference type="Proteomes" id="UP001060085"/>
    </source>
</evidence>
<proteinExistence type="predicted"/>
<sequence>MNAVGRLGSYISRSVHTVSGPFHPFGGAVDIVVVEQKDGSFKSSPWYVRFGKFQGVLKAREKVVSINVNGVEAGFHMYLDNKGEAYFLREVDVDGGETPFSPSSSGEDTDGQSSRRMPIKSKSCNYDAYESDSVTQIGISNGKVISRTTSRRSRILGFVFGRKPMKQGRFPEQDSDDGVGRTESLERAEIAADLLEVKWSTNLASPRCRKVAGSNLSSQDLLDGNASKNSRITDKENNVDSLINNHMLDNFDNCVLAEKIVSAKNEKDYTHLSPTRSERCVEESGIEMSCLVPEYLIETHIVEDDGKSNMKKLRKTRSLSVDDVYKSVNSTDILPKVASAEFQNENSVKLEICPRDKSPVDPFFNEKVEGTPDSSFSVGDNVDEIIPSFLSSETSTSSKFGLDAEQANRTILIPKGTCEQSFVATRQTTGIAFELNSEPETVLNEKKPSRIEEVLEKRDYFIFSDNEKSLENPEISSDSMEKDVMGETYSQTVAFQALHGAVVDEPRSTFTVSSFSNSAPQPLVETNTSQENKTSEFETPLEPDDDPQVSKIYHVEPNFLLTEVSEEERLLFGDLDDLRGFDPSSVEEPIAHTRNSSTDRSEDVPDDTRDLRSNLKTIASEVNIPATNVSQSEEVHRTAISLPNIWTHDSGLHVHGIDQSLGCTLESDSNPLQTSLKNDVFVNINGEADNNHQLPKSPEVTDDAKSLAELKNGANPVVGISSISSDASNGSWRVWPFNRSGNINVPQPALNYNLSSDTENIRSRKDATEDEKLMAKMNGTKKKIRAITPTSEQLASLNLKQGRNTVVFTFSTQMLGKQQVDARIYLWKWDTRIVISDVDGTITRSDLLGQVMPLVGVDWSQTGVTHLFSAIKENGYQLLFLSARAISQAYHTRQFLLNLKQDGKTLPDGPVVISPDGLFPSLYREVVRRAPHEFKISCLEDIKALFPPDRNPFYAGFGNRDTDEFSYLKVGIPRGKIFIINPKGEIVVNRRVDTKSYMSFHALVNDMFPSMTSSEPEDFNSWNFWKLPPSDIDI</sequence>